<dbReference type="SUPFAM" id="SSF118352">
    <property type="entry name" value="HSP33 redox switch-like"/>
    <property type="match status" value="1"/>
</dbReference>
<organism evidence="6 7">
    <name type="scientific">Spirochaeta africana (strain ATCC 700263 / DSM 8902 / Z-7692)</name>
    <dbReference type="NCBI Taxonomy" id="889378"/>
    <lineage>
        <taxon>Bacteria</taxon>
        <taxon>Pseudomonadati</taxon>
        <taxon>Spirochaetota</taxon>
        <taxon>Spirochaetia</taxon>
        <taxon>Spirochaetales</taxon>
        <taxon>Spirochaetaceae</taxon>
        <taxon>Spirochaeta</taxon>
    </lineage>
</organism>
<dbReference type="InterPro" id="IPR000397">
    <property type="entry name" value="Heat_shock_Hsp33"/>
</dbReference>
<dbReference type="Gene3D" id="3.90.1280.10">
    <property type="entry name" value="HSP33 redox switch-like"/>
    <property type="match status" value="1"/>
</dbReference>
<keyword evidence="5" id="KW-0676">Redox-active center</keyword>
<reference evidence="7" key="1">
    <citation type="journal article" date="2013" name="Stand. Genomic Sci.">
        <title>Complete genome sequence of the halophilic bacterium Spirochaeta africana type strain (Z-7692(T)) from the alkaline Lake Magadi in the East African Rift.</title>
        <authorList>
            <person name="Liolos K."/>
            <person name="Abt B."/>
            <person name="Scheuner C."/>
            <person name="Teshima H."/>
            <person name="Held B."/>
            <person name="Lapidus A."/>
            <person name="Nolan M."/>
            <person name="Lucas S."/>
            <person name="Deshpande S."/>
            <person name="Cheng J.F."/>
            <person name="Tapia R."/>
            <person name="Goodwin L.A."/>
            <person name="Pitluck S."/>
            <person name="Pagani I."/>
            <person name="Ivanova N."/>
            <person name="Mavromatis K."/>
            <person name="Mikhailova N."/>
            <person name="Huntemann M."/>
            <person name="Pati A."/>
            <person name="Chen A."/>
            <person name="Palaniappan K."/>
            <person name="Land M."/>
            <person name="Rohde M."/>
            <person name="Tindall B.J."/>
            <person name="Detter J.C."/>
            <person name="Goker M."/>
            <person name="Bristow J."/>
            <person name="Eisen J.A."/>
            <person name="Markowitz V."/>
            <person name="Hugenholtz P."/>
            <person name="Woyke T."/>
            <person name="Klenk H.P."/>
            <person name="Kyrpides N.C."/>
        </authorList>
    </citation>
    <scope>NUCLEOTIDE SEQUENCE</scope>
    <source>
        <strain evidence="7">ATCC 700263 / DSM 8902 / Z-7692</strain>
    </source>
</reference>
<evidence type="ECO:0000256" key="5">
    <source>
        <dbReference type="ARBA" id="ARBA00023284"/>
    </source>
</evidence>
<accession>H9UGZ4</accession>
<dbReference type="Pfam" id="PF01430">
    <property type="entry name" value="HSP33"/>
    <property type="match status" value="1"/>
</dbReference>
<dbReference type="InterPro" id="IPR016154">
    <property type="entry name" value="Heat_shock_Hsp33_C"/>
</dbReference>
<keyword evidence="7" id="KW-1185">Reference proteome</keyword>
<protein>
    <submittedName>
        <fullName evidence="6">Disulfide bond chaperone</fullName>
    </submittedName>
</protein>
<dbReference type="AlphaFoldDB" id="H9UGZ4"/>
<keyword evidence="3" id="KW-1015">Disulfide bond</keyword>
<dbReference type="STRING" id="889378.Spiaf_0687"/>
<keyword evidence="4" id="KW-0143">Chaperone</keyword>
<dbReference type="KEGG" id="sfc:Spiaf_0687"/>
<dbReference type="Proteomes" id="UP000007383">
    <property type="component" value="Chromosome"/>
</dbReference>
<dbReference type="SUPFAM" id="SSF64397">
    <property type="entry name" value="Hsp33 domain"/>
    <property type="match status" value="1"/>
</dbReference>
<dbReference type="PATRIC" id="fig|889378.3.peg.696"/>
<dbReference type="OrthoDB" id="9776534at2"/>
<keyword evidence="1" id="KW-0963">Cytoplasm</keyword>
<dbReference type="GO" id="GO:0005737">
    <property type="term" value="C:cytoplasm"/>
    <property type="evidence" value="ECO:0007669"/>
    <property type="project" value="InterPro"/>
</dbReference>
<dbReference type="Gene3D" id="3.55.30.10">
    <property type="entry name" value="Hsp33 domain"/>
    <property type="match status" value="1"/>
</dbReference>
<evidence type="ECO:0000313" key="6">
    <source>
        <dbReference type="EMBL" id="AFG36787.1"/>
    </source>
</evidence>
<dbReference type="GO" id="GO:0044183">
    <property type="term" value="F:protein folding chaperone"/>
    <property type="evidence" value="ECO:0007669"/>
    <property type="project" value="TreeGrafter"/>
</dbReference>
<evidence type="ECO:0000256" key="3">
    <source>
        <dbReference type="ARBA" id="ARBA00023157"/>
    </source>
</evidence>
<evidence type="ECO:0000313" key="7">
    <source>
        <dbReference type="Proteomes" id="UP000007383"/>
    </source>
</evidence>
<dbReference type="PIRSF" id="PIRSF005261">
    <property type="entry name" value="Heat_shock_Hsp33"/>
    <property type="match status" value="1"/>
</dbReference>
<evidence type="ECO:0000256" key="2">
    <source>
        <dbReference type="ARBA" id="ARBA00022833"/>
    </source>
</evidence>
<gene>
    <name evidence="6" type="ordered locus">Spiaf_0687</name>
</gene>
<dbReference type="GO" id="GO:0042026">
    <property type="term" value="P:protein refolding"/>
    <property type="evidence" value="ECO:0007669"/>
    <property type="project" value="TreeGrafter"/>
</dbReference>
<name>H9UGZ4_SPIAZ</name>
<dbReference type="EMBL" id="CP003282">
    <property type="protein sequence ID" value="AFG36787.1"/>
    <property type="molecule type" value="Genomic_DNA"/>
</dbReference>
<dbReference type="RefSeq" id="WP_014454784.1">
    <property type="nucleotide sequence ID" value="NC_017098.1"/>
</dbReference>
<dbReference type="InterPro" id="IPR016153">
    <property type="entry name" value="Heat_shock_Hsp33_N"/>
</dbReference>
<evidence type="ECO:0000256" key="4">
    <source>
        <dbReference type="ARBA" id="ARBA00023186"/>
    </source>
</evidence>
<evidence type="ECO:0000256" key="1">
    <source>
        <dbReference type="ARBA" id="ARBA00022490"/>
    </source>
</evidence>
<sequence>MIYRPLPAPVQKALEHIPEDGLDVFLLAGGSIRGVIVQAARLIHQARANHGLSPIETTVLGRGLLTGALHSGGLKGKDRAAFKVHSQGAVGGMSVEANVLGEIRGYLQNSIQEQDIPADIATTGPSHDGRHYRDTLMQISDRILGSGTLSVTRFPEGAREPATSTVAFADTGLDQVFESFYLQSEQVPTRIWTSFAWDDTLMLQSAAGLMLQTLPESPRHSREAFLPIVQYLETLDLRRQLAELSLQGKPASEIARQMFADFDVEIVGSKGIEFFCSCSKDRFGTFIQGLPAADRNEIREHGPFPLDVTCHYCGSRYAFSREELQELLG</sequence>
<dbReference type="PANTHER" id="PTHR30111:SF1">
    <property type="entry name" value="33 KDA CHAPERONIN"/>
    <property type="match status" value="1"/>
</dbReference>
<dbReference type="GO" id="GO:0051082">
    <property type="term" value="F:unfolded protein binding"/>
    <property type="evidence" value="ECO:0007669"/>
    <property type="project" value="InterPro"/>
</dbReference>
<dbReference type="eggNOG" id="COG1281">
    <property type="taxonomic scope" value="Bacteria"/>
</dbReference>
<proteinExistence type="predicted"/>
<dbReference type="PANTHER" id="PTHR30111">
    <property type="entry name" value="33 KDA CHAPERONIN"/>
    <property type="match status" value="1"/>
</dbReference>
<dbReference type="HOGENOM" id="CLU_054493_1_0_12"/>
<keyword evidence="2" id="KW-0862">Zinc</keyword>